<dbReference type="SUPFAM" id="SSF55729">
    <property type="entry name" value="Acyl-CoA N-acyltransferases (Nat)"/>
    <property type="match status" value="1"/>
</dbReference>
<organism evidence="2 3">
    <name type="scientific">Paenibacillus polygoni</name>
    <dbReference type="NCBI Taxonomy" id="3050112"/>
    <lineage>
        <taxon>Bacteria</taxon>
        <taxon>Bacillati</taxon>
        <taxon>Bacillota</taxon>
        <taxon>Bacilli</taxon>
        <taxon>Bacillales</taxon>
        <taxon>Paenibacillaceae</taxon>
        <taxon>Paenibacillus</taxon>
    </lineage>
</organism>
<evidence type="ECO:0000259" key="1">
    <source>
        <dbReference type="PROSITE" id="PS51186"/>
    </source>
</evidence>
<proteinExistence type="predicted"/>
<dbReference type="EMBL" id="CP127162">
    <property type="protein sequence ID" value="WIV19830.1"/>
    <property type="molecule type" value="Genomic_DNA"/>
</dbReference>
<dbReference type="RefSeq" id="WP_285746229.1">
    <property type="nucleotide sequence ID" value="NZ_CP127162.1"/>
</dbReference>
<feature type="domain" description="N-acetyltransferase" evidence="1">
    <location>
        <begin position="1"/>
        <end position="140"/>
    </location>
</feature>
<sequence length="141" mass="16427">MELQISAEHSHEDRTHVRNKLIAFNHAHFSKELSNRYEELNLFVKNEDGETLGGIVGDICWNWLEIHYLILDEQIRGLGYGSKLLLEIEEIARQKSCDFIKLDTLSFQALDFYLKYGYEVYGSINNAGGHTHYYLKKDLKS</sequence>
<reference evidence="2 3" key="1">
    <citation type="submission" date="2023-06" db="EMBL/GenBank/DDBJ databases">
        <title>Paenibacillus polygonum sp. nov., an endophytic bacterium, isolated from Polygonum lapathifolium L. in Nanji Wetland National Nature Reserve, South of Poyang Lake, Jiangxi Province, China.</title>
        <authorList>
            <person name="Yu Z."/>
        </authorList>
    </citation>
    <scope>NUCLEOTIDE SEQUENCE [LARGE SCALE GENOMIC DNA]</scope>
    <source>
        <strain evidence="2 3">C31</strain>
    </source>
</reference>
<dbReference type="CDD" id="cd04301">
    <property type="entry name" value="NAT_SF"/>
    <property type="match status" value="1"/>
</dbReference>
<evidence type="ECO:0000313" key="3">
    <source>
        <dbReference type="Proteomes" id="UP001236415"/>
    </source>
</evidence>
<dbReference type="InterPro" id="IPR016181">
    <property type="entry name" value="Acyl_CoA_acyltransferase"/>
</dbReference>
<dbReference type="InterPro" id="IPR000182">
    <property type="entry name" value="GNAT_dom"/>
</dbReference>
<keyword evidence="3" id="KW-1185">Reference proteome</keyword>
<gene>
    <name evidence="2" type="ORF">QPK24_03565</name>
</gene>
<name>A0ABY8X2S3_9BACL</name>
<protein>
    <submittedName>
        <fullName evidence="2">GNAT family N-acetyltransferase</fullName>
    </submittedName>
</protein>
<dbReference type="Proteomes" id="UP001236415">
    <property type="component" value="Chromosome"/>
</dbReference>
<dbReference type="Pfam" id="PF00583">
    <property type="entry name" value="Acetyltransf_1"/>
    <property type="match status" value="1"/>
</dbReference>
<dbReference type="Gene3D" id="3.40.630.30">
    <property type="match status" value="1"/>
</dbReference>
<accession>A0ABY8X2S3</accession>
<evidence type="ECO:0000313" key="2">
    <source>
        <dbReference type="EMBL" id="WIV19830.1"/>
    </source>
</evidence>
<dbReference type="PROSITE" id="PS51186">
    <property type="entry name" value="GNAT"/>
    <property type="match status" value="1"/>
</dbReference>